<dbReference type="CDD" id="cd06588">
    <property type="entry name" value="PhnB_like"/>
    <property type="match status" value="1"/>
</dbReference>
<reference evidence="2 3" key="1">
    <citation type="submission" date="2017-03" db="EMBL/GenBank/DDBJ databases">
        <authorList>
            <person name="Afonso C.L."/>
            <person name="Miller P.J."/>
            <person name="Scott M.A."/>
            <person name="Spackman E."/>
            <person name="Goraichik I."/>
            <person name="Dimitrov K.M."/>
            <person name="Suarez D.L."/>
            <person name="Swayne D.E."/>
        </authorList>
    </citation>
    <scope>NUCLEOTIDE SEQUENCE [LARGE SCALE GENOMIC DNA]</scope>
    <source>
        <strain evidence="2">Genome sequencing of Nitrospira japonica strain NJ11</strain>
    </source>
</reference>
<keyword evidence="2" id="KW-0489">Methyltransferase</keyword>
<evidence type="ECO:0000259" key="1">
    <source>
        <dbReference type="Pfam" id="PF06983"/>
    </source>
</evidence>
<keyword evidence="2" id="KW-0808">Transferase</keyword>
<dbReference type="Proteomes" id="UP000192042">
    <property type="component" value="Chromosome I"/>
</dbReference>
<evidence type="ECO:0000313" key="2">
    <source>
        <dbReference type="EMBL" id="SLM49435.1"/>
    </source>
</evidence>
<dbReference type="PIRSF" id="PIRSF021700">
    <property type="entry name" value="3_dmu_93_MTrfase"/>
    <property type="match status" value="1"/>
</dbReference>
<dbReference type="RefSeq" id="WP_172834367.1">
    <property type="nucleotide sequence ID" value="NZ_LT828648.1"/>
</dbReference>
<dbReference type="InterPro" id="IPR028973">
    <property type="entry name" value="PhnB-like"/>
</dbReference>
<gene>
    <name evidence="2" type="ORF">NSJP_3268</name>
</gene>
<dbReference type="InterPro" id="IPR029068">
    <property type="entry name" value="Glyas_Bleomycin-R_OHBP_Dase"/>
</dbReference>
<keyword evidence="3" id="KW-1185">Reference proteome</keyword>
<dbReference type="SUPFAM" id="SSF54593">
    <property type="entry name" value="Glyoxalase/Bleomycin resistance protein/Dihydroxybiphenyl dioxygenase"/>
    <property type="match status" value="1"/>
</dbReference>
<dbReference type="Pfam" id="PF06983">
    <property type="entry name" value="3-dmu-9_3-mt"/>
    <property type="match status" value="1"/>
</dbReference>
<proteinExistence type="predicted"/>
<dbReference type="AlphaFoldDB" id="A0A1W1I8X1"/>
<dbReference type="InterPro" id="IPR009725">
    <property type="entry name" value="3_dmu_93_MTrfase"/>
</dbReference>
<sequence length="159" mass="18494">MPKMYICLWSNDKAEDMANFYKSVFKGTKIGKTWYWGPNPMRVKEGSVLTMDITVLGQRIMLLNGFSKMPFNESVSMVVPCKNQREIDAYWKALLRGGGKPVQCGWLIDKFGVRWQVFPVEIEKWQASKNKKKKQAMNEAMWKMVKLDAKKLKEAFDRA</sequence>
<keyword evidence="2" id="KW-0830">Ubiquinone</keyword>
<dbReference type="PANTHER" id="PTHR33990">
    <property type="entry name" value="PROTEIN YJDN-RELATED"/>
    <property type="match status" value="1"/>
</dbReference>
<name>A0A1W1I8X1_9BACT</name>
<accession>A0A1W1I8X1</accession>
<feature type="domain" description="PhnB-like" evidence="1">
    <location>
        <begin position="3"/>
        <end position="117"/>
    </location>
</feature>
<dbReference type="PANTHER" id="PTHR33990:SF2">
    <property type="entry name" value="PHNB-LIKE DOMAIN-CONTAINING PROTEIN"/>
    <property type="match status" value="1"/>
</dbReference>
<dbReference type="GO" id="GO:0032259">
    <property type="term" value="P:methylation"/>
    <property type="evidence" value="ECO:0007669"/>
    <property type="project" value="UniProtKB-KW"/>
</dbReference>
<dbReference type="GO" id="GO:0008168">
    <property type="term" value="F:methyltransferase activity"/>
    <property type="evidence" value="ECO:0007669"/>
    <property type="project" value="UniProtKB-KW"/>
</dbReference>
<protein>
    <submittedName>
        <fullName evidence="2">3-demethylubiquinone-9 3-methyltransferase</fullName>
    </submittedName>
</protein>
<organism evidence="2 3">
    <name type="scientific">Nitrospira japonica</name>
    <dbReference type="NCBI Taxonomy" id="1325564"/>
    <lineage>
        <taxon>Bacteria</taxon>
        <taxon>Pseudomonadati</taxon>
        <taxon>Nitrospirota</taxon>
        <taxon>Nitrospiria</taxon>
        <taxon>Nitrospirales</taxon>
        <taxon>Nitrospiraceae</taxon>
        <taxon>Nitrospira</taxon>
    </lineage>
</organism>
<dbReference type="Gene3D" id="3.10.180.10">
    <property type="entry name" value="2,3-Dihydroxybiphenyl 1,2-Dioxygenase, domain 1"/>
    <property type="match status" value="1"/>
</dbReference>
<dbReference type="STRING" id="1325564.NSJP_3268"/>
<dbReference type="KEGG" id="nja:NSJP_3268"/>
<evidence type="ECO:0000313" key="3">
    <source>
        <dbReference type="Proteomes" id="UP000192042"/>
    </source>
</evidence>
<dbReference type="EMBL" id="LT828648">
    <property type="protein sequence ID" value="SLM49435.1"/>
    <property type="molecule type" value="Genomic_DNA"/>
</dbReference>